<dbReference type="InterPro" id="IPR052710">
    <property type="entry name" value="CAAX_protease"/>
</dbReference>
<feature type="transmembrane region" description="Helical" evidence="2">
    <location>
        <begin position="167"/>
        <end position="187"/>
    </location>
</feature>
<feature type="transmembrane region" description="Helical" evidence="2">
    <location>
        <begin position="223"/>
        <end position="241"/>
    </location>
</feature>
<feature type="region of interest" description="Disordered" evidence="1">
    <location>
        <begin position="1"/>
        <end position="28"/>
    </location>
</feature>
<accession>A0A6J5YX23</accession>
<evidence type="ECO:0000313" key="4">
    <source>
        <dbReference type="EMBL" id="CAB4335045.1"/>
    </source>
</evidence>
<feature type="transmembrane region" description="Helical" evidence="2">
    <location>
        <begin position="125"/>
        <end position="147"/>
    </location>
</feature>
<proteinExistence type="predicted"/>
<dbReference type="AlphaFoldDB" id="A0A6J5YX23"/>
<feature type="transmembrane region" description="Helical" evidence="2">
    <location>
        <begin position="274"/>
        <end position="293"/>
    </location>
</feature>
<feature type="transmembrane region" description="Helical" evidence="2">
    <location>
        <begin position="39"/>
        <end position="63"/>
    </location>
</feature>
<feature type="domain" description="CAAX prenyl protease 2/Lysostaphin resistance protein A-like" evidence="3">
    <location>
        <begin position="169"/>
        <end position="258"/>
    </location>
</feature>
<sequence>MSTAYPEGLPAPFVHPSPPQRPELPDGVEPTSIAPDWRVWMGFSALLVGFVAAAVGAVILTLIGGAFDGSVVASGKLANPSPAVNILATVVQDLCLIGAAVIFARIAGRPRPWDFGLRATRFWPAVGWGLVTWAAFLAVTLAWVNLVGAENTSEKLPTELGADKSRLALVCVGILVCVLAPLAEEFFFRGFFFTALRSWKGIWPAAVTTGLIFGAIHAGSSNIAFLVPLAFFGFALCLLYAKTGSIYPCIAIHAANNSIAFCSSQGWGWQMVPVLIGTLAIVALICWLVRLAAGPAPASALS</sequence>
<keyword evidence="2" id="KW-0812">Transmembrane</keyword>
<feature type="transmembrane region" description="Helical" evidence="2">
    <location>
        <begin position="199"/>
        <end position="217"/>
    </location>
</feature>
<dbReference type="InterPro" id="IPR003675">
    <property type="entry name" value="Rce1/LyrA-like_dom"/>
</dbReference>
<gene>
    <name evidence="4" type="ORF">UFOPK3522_00120</name>
</gene>
<dbReference type="GO" id="GO:0004175">
    <property type="term" value="F:endopeptidase activity"/>
    <property type="evidence" value="ECO:0007669"/>
    <property type="project" value="UniProtKB-ARBA"/>
</dbReference>
<keyword evidence="2" id="KW-0472">Membrane</keyword>
<evidence type="ECO:0000256" key="1">
    <source>
        <dbReference type="SAM" id="MobiDB-lite"/>
    </source>
</evidence>
<dbReference type="EMBL" id="CAESAO010000005">
    <property type="protein sequence ID" value="CAB4335045.1"/>
    <property type="molecule type" value="Genomic_DNA"/>
</dbReference>
<evidence type="ECO:0000256" key="2">
    <source>
        <dbReference type="SAM" id="Phobius"/>
    </source>
</evidence>
<feature type="compositionally biased region" description="Pro residues" evidence="1">
    <location>
        <begin position="13"/>
        <end position="22"/>
    </location>
</feature>
<keyword evidence="2" id="KW-1133">Transmembrane helix</keyword>
<organism evidence="4">
    <name type="scientific">freshwater metagenome</name>
    <dbReference type="NCBI Taxonomy" id="449393"/>
    <lineage>
        <taxon>unclassified sequences</taxon>
        <taxon>metagenomes</taxon>
        <taxon>ecological metagenomes</taxon>
    </lineage>
</organism>
<evidence type="ECO:0000259" key="3">
    <source>
        <dbReference type="Pfam" id="PF02517"/>
    </source>
</evidence>
<dbReference type="PANTHER" id="PTHR36435:SF1">
    <property type="entry name" value="CAAX AMINO TERMINAL PROTEASE FAMILY PROTEIN"/>
    <property type="match status" value="1"/>
</dbReference>
<feature type="transmembrane region" description="Helical" evidence="2">
    <location>
        <begin position="83"/>
        <end position="104"/>
    </location>
</feature>
<dbReference type="Pfam" id="PF02517">
    <property type="entry name" value="Rce1-like"/>
    <property type="match status" value="1"/>
</dbReference>
<name>A0A6J5YX23_9ZZZZ</name>
<protein>
    <submittedName>
        <fullName evidence="4">Unannotated protein</fullName>
    </submittedName>
</protein>
<dbReference type="GO" id="GO:0080120">
    <property type="term" value="P:CAAX-box protein maturation"/>
    <property type="evidence" value="ECO:0007669"/>
    <property type="project" value="UniProtKB-ARBA"/>
</dbReference>
<dbReference type="PANTHER" id="PTHR36435">
    <property type="entry name" value="SLR1288 PROTEIN"/>
    <property type="match status" value="1"/>
</dbReference>
<reference evidence="4" key="1">
    <citation type="submission" date="2020-05" db="EMBL/GenBank/DDBJ databases">
        <authorList>
            <person name="Chiriac C."/>
            <person name="Salcher M."/>
            <person name="Ghai R."/>
            <person name="Kavagutti S V."/>
        </authorList>
    </citation>
    <scope>NUCLEOTIDE SEQUENCE</scope>
</reference>